<keyword evidence="1" id="KW-0812">Transmembrane</keyword>
<dbReference type="EMBL" id="CP002455">
    <property type="protein sequence ID" value="ADX67953.1"/>
    <property type="molecule type" value="Genomic_DNA"/>
</dbReference>
<dbReference type="HOGENOM" id="CLU_147286_0_0_10"/>
<dbReference type="AlphaFoldDB" id="F0NXG3"/>
<dbReference type="NCBIfam" id="TIGR04127">
    <property type="entry name" value="flavo_near_exo"/>
    <property type="match status" value="1"/>
</dbReference>
<feature type="transmembrane region" description="Helical" evidence="1">
    <location>
        <begin position="57"/>
        <end position="77"/>
    </location>
</feature>
<keyword evidence="1" id="KW-1133">Transmembrane helix</keyword>
<feature type="transmembrane region" description="Helical" evidence="1">
    <location>
        <begin position="84"/>
        <end position="104"/>
    </location>
</feature>
<reference evidence="3" key="2">
    <citation type="journal article" date="2011" name="Stand. Genomic Sci.">
        <title>Complete genome sequence of Weeksella virosa type strain (9751T).</title>
        <authorList>
            <person name="Lang E."/>
            <person name="Teshima H."/>
            <person name="Lucas S."/>
            <person name="Lapidus A."/>
            <person name="Hammon N."/>
            <person name="Deshpande S."/>
            <person name="Nolan M."/>
            <person name="Cheng J."/>
            <person name="Pitluck S."/>
            <person name="Liolios K."/>
            <person name="Pagani I."/>
            <person name="Mikhailova N."/>
            <person name="Ivanova N."/>
            <person name="Mavromatis K."/>
            <person name="Pati A."/>
            <person name="Tapia R."/>
            <person name="Han C."/>
            <person name="Goodwin L."/>
            <person name="Chen A."/>
            <person name="Palaniappan K."/>
            <person name="Land M."/>
            <person name="Hauser L."/>
            <person name="Chang Y."/>
            <person name="Jeffries C."/>
            <person name="Brambilla E."/>
            <person name="Kopitz M."/>
            <person name="Rohde M."/>
            <person name="Goker M."/>
            <person name="Tindall B."/>
            <person name="Detter J."/>
            <person name="Woyke T."/>
            <person name="Bristow J."/>
            <person name="Eisen J."/>
            <person name="Markowitz V."/>
            <person name="Hugenholtz P."/>
            <person name="Klenk H."/>
            <person name="Kyrpides N."/>
        </authorList>
    </citation>
    <scope>NUCLEOTIDE SEQUENCE [LARGE SCALE GENOMIC DNA]</scope>
    <source>
        <strain evidence="3">ATCC 43766 / DSM 16922 / JCM 21250 / NBRC 16016 / NCTC 11634 / CL345/78</strain>
    </source>
</reference>
<dbReference type="KEGG" id="wvi:Weevi_1249"/>
<evidence type="ECO:0000313" key="2">
    <source>
        <dbReference type="EMBL" id="ADX67953.1"/>
    </source>
</evidence>
<keyword evidence="1" id="KW-0472">Membrane</keyword>
<proteinExistence type="predicted"/>
<gene>
    <name evidence="2" type="ordered locus">Weevi_1249</name>
</gene>
<evidence type="ECO:0008006" key="4">
    <source>
        <dbReference type="Google" id="ProtNLM"/>
    </source>
</evidence>
<feature type="transmembrane region" description="Helical" evidence="1">
    <location>
        <begin position="116"/>
        <end position="137"/>
    </location>
</feature>
<dbReference type="InterPro" id="IPR026414">
    <property type="entry name" value="ExosoTase_F-assoc_memb"/>
</dbReference>
<reference evidence="2 3" key="1">
    <citation type="journal article" date="2011" name="Stand. Genomic Sci.">
        <title>Complete genome sequence of Weeksella virosa type strain (9751).</title>
        <authorList>
            <person name="Lang E."/>
            <person name="Teshima H."/>
            <person name="Lucas S."/>
            <person name="Lapidus A."/>
            <person name="Hammon N."/>
            <person name="Deshpande S."/>
            <person name="Nolan M."/>
            <person name="Cheng J.F."/>
            <person name="Pitluck S."/>
            <person name="Liolios K."/>
            <person name="Pagani I."/>
            <person name="Mikhailova N."/>
            <person name="Ivanova N."/>
            <person name="Mavromatis K."/>
            <person name="Pati A."/>
            <person name="Tapia R."/>
            <person name="Han C."/>
            <person name="Goodwin L."/>
            <person name="Chen A."/>
            <person name="Palaniappan K."/>
            <person name="Land M."/>
            <person name="Hauser L."/>
            <person name="Chang Y.J."/>
            <person name="Jeffries C.D."/>
            <person name="Brambilla E.M."/>
            <person name="Kopitz M."/>
            <person name="Rohde M."/>
            <person name="Goker M."/>
            <person name="Tindall B.J."/>
            <person name="Detter J.C."/>
            <person name="Woyke T."/>
            <person name="Bristow J."/>
            <person name="Eisen J.A."/>
            <person name="Markowitz V."/>
            <person name="Hugenholtz P."/>
            <person name="Klenk H.P."/>
            <person name="Kyrpides N.C."/>
        </authorList>
    </citation>
    <scope>NUCLEOTIDE SEQUENCE [LARGE SCALE GENOMIC DNA]</scope>
    <source>
        <strain evidence="3">ATCC 43766 / DSM 16922 / JCM 21250 / NBRC 16016 / NCTC 11634 / CL345/78</strain>
    </source>
</reference>
<dbReference type="eggNOG" id="ENOG5032VBG">
    <property type="taxonomic scope" value="Bacteria"/>
</dbReference>
<evidence type="ECO:0000313" key="3">
    <source>
        <dbReference type="Proteomes" id="UP000008641"/>
    </source>
</evidence>
<dbReference type="RefSeq" id="WP_013598343.1">
    <property type="nucleotide sequence ID" value="NC_015144.1"/>
</dbReference>
<keyword evidence="3" id="KW-1185">Reference proteome</keyword>
<sequence>MKKWLRFLWAALFLVGLIMIRVFEKDLFYDPFLEYFQRDTSNQTFPYYVLSRVNASILFRYALNALLTTAIIAVLFQNKKYTRFTVLVLIISLFVLLPLYNYAIKQEFQLGTNIGFYIRRFLIQPMYVLLLIPSFFYQNYLNKNNREN</sequence>
<name>F0NXG3_WEEVC</name>
<dbReference type="Proteomes" id="UP000008641">
    <property type="component" value="Chromosome"/>
</dbReference>
<dbReference type="OrthoDB" id="982493at2"/>
<dbReference type="STRING" id="865938.Weevi_1249"/>
<accession>F0NXG3</accession>
<protein>
    <recommendedName>
        <fullName evidence="4">Exosortase F-associated protein</fullName>
    </recommendedName>
</protein>
<feature type="transmembrane region" description="Helical" evidence="1">
    <location>
        <begin position="7"/>
        <end position="23"/>
    </location>
</feature>
<evidence type="ECO:0000256" key="1">
    <source>
        <dbReference type="SAM" id="Phobius"/>
    </source>
</evidence>
<organism evidence="2 3">
    <name type="scientific">Weeksella virosa (strain ATCC 43766 / DSM 16922 / JCM 21250 / CCUG 30538 / CDC 9751 / IAM 14551 / NBRC 16016 / NCTC 11634 / CL345/78)</name>
    <dbReference type="NCBI Taxonomy" id="865938"/>
    <lineage>
        <taxon>Bacteria</taxon>
        <taxon>Pseudomonadati</taxon>
        <taxon>Bacteroidota</taxon>
        <taxon>Flavobacteriia</taxon>
        <taxon>Flavobacteriales</taxon>
        <taxon>Weeksellaceae</taxon>
        <taxon>Weeksella</taxon>
    </lineage>
</organism>